<evidence type="ECO:0000259" key="1">
    <source>
        <dbReference type="PROSITE" id="PS50944"/>
    </source>
</evidence>
<dbReference type="InterPro" id="IPR000835">
    <property type="entry name" value="HTH_MarR-typ"/>
</dbReference>
<dbReference type="SMART" id="SM00347">
    <property type="entry name" value="HTH_MARR"/>
    <property type="match status" value="1"/>
</dbReference>
<feature type="domain" description="HTH dtxR-type" evidence="1">
    <location>
        <begin position="30"/>
        <end position="94"/>
    </location>
</feature>
<dbReference type="PRINTS" id="PR00598">
    <property type="entry name" value="HTHMARR"/>
</dbReference>
<dbReference type="GO" id="GO:0003700">
    <property type="term" value="F:DNA-binding transcription factor activity"/>
    <property type="evidence" value="ECO:0007669"/>
    <property type="project" value="InterPro"/>
</dbReference>
<gene>
    <name evidence="3" type="ORF">JCM19240_6261</name>
</gene>
<evidence type="ECO:0000313" key="4">
    <source>
        <dbReference type="Proteomes" id="UP000029224"/>
    </source>
</evidence>
<dbReference type="PANTHER" id="PTHR33164">
    <property type="entry name" value="TRANSCRIPTIONAL REGULATOR, MARR FAMILY"/>
    <property type="match status" value="1"/>
</dbReference>
<organism evidence="3 4">
    <name type="scientific">Vibrio maritimus</name>
    <dbReference type="NCBI Taxonomy" id="990268"/>
    <lineage>
        <taxon>Bacteria</taxon>
        <taxon>Pseudomonadati</taxon>
        <taxon>Pseudomonadota</taxon>
        <taxon>Gammaproteobacteria</taxon>
        <taxon>Vibrionales</taxon>
        <taxon>Vibrionaceae</taxon>
        <taxon>Vibrio</taxon>
    </lineage>
</organism>
<reference evidence="3 4" key="2">
    <citation type="submission" date="2014-09" db="EMBL/GenBank/DDBJ databases">
        <authorList>
            <consortium name="NBRP consortium"/>
            <person name="Sawabe T."/>
            <person name="Meirelles P."/>
            <person name="Nakanishi M."/>
            <person name="Sayaka M."/>
            <person name="Hattori M."/>
            <person name="Ohkuma M."/>
        </authorList>
    </citation>
    <scope>NUCLEOTIDE SEQUENCE [LARGE SCALE GENOMIC DNA]</scope>
    <source>
        <strain evidence="3 4">JCM 19240</strain>
    </source>
</reference>
<evidence type="ECO:0000313" key="3">
    <source>
        <dbReference type="EMBL" id="GAL32829.1"/>
    </source>
</evidence>
<dbReference type="PROSITE" id="PS50995">
    <property type="entry name" value="HTH_MARR_2"/>
    <property type="match status" value="1"/>
</dbReference>
<feature type="domain" description="HTH marR-type" evidence="2">
    <location>
        <begin position="1"/>
        <end position="136"/>
    </location>
</feature>
<proteinExistence type="predicted"/>
<dbReference type="GO" id="GO:0006950">
    <property type="term" value="P:response to stress"/>
    <property type="evidence" value="ECO:0007669"/>
    <property type="project" value="TreeGrafter"/>
</dbReference>
<dbReference type="AlphaFoldDB" id="A0A090T266"/>
<sequence length="137" mass="15693">MSIEVNLERMERLTAKVWRSYSKEDPLSHLSFNEYDYLKTVQASEEPIRLTDLARELEVSKPSATNMVKRLEKKGLVERLACPEDARAKRVVLTEKARIPLASELEIYSVVADRLKVNLTDGEFTSLNQLLTKALEL</sequence>
<dbReference type="InterPro" id="IPR036388">
    <property type="entry name" value="WH-like_DNA-bd_sf"/>
</dbReference>
<dbReference type="Gene3D" id="1.10.10.10">
    <property type="entry name" value="Winged helix-like DNA-binding domain superfamily/Winged helix DNA-binding domain"/>
    <property type="match status" value="1"/>
</dbReference>
<dbReference type="InterPro" id="IPR039422">
    <property type="entry name" value="MarR/SlyA-like"/>
</dbReference>
<name>A0A090T266_9VIBR</name>
<dbReference type="InterPro" id="IPR036390">
    <property type="entry name" value="WH_DNA-bd_sf"/>
</dbReference>
<comment type="caution">
    <text evidence="3">The sequence shown here is derived from an EMBL/GenBank/DDBJ whole genome shotgun (WGS) entry which is preliminary data.</text>
</comment>
<protein>
    <submittedName>
        <fullName evidence="3">Transcriptional regulator MarR family</fullName>
    </submittedName>
</protein>
<accession>A0A090T266</accession>
<evidence type="ECO:0000259" key="2">
    <source>
        <dbReference type="PROSITE" id="PS50995"/>
    </source>
</evidence>
<reference evidence="3 4" key="1">
    <citation type="submission" date="2014-09" db="EMBL/GenBank/DDBJ databases">
        <title>Vibrio maritimus JCM 19240. (C210) whole genome shotgun sequence.</title>
        <authorList>
            <person name="Sawabe T."/>
            <person name="Meirelles P."/>
            <person name="Nakanishi M."/>
            <person name="Sayaka M."/>
            <person name="Hattori M."/>
            <person name="Ohkuma M."/>
        </authorList>
    </citation>
    <scope>NUCLEOTIDE SEQUENCE [LARGE SCALE GENOMIC DNA]</scope>
    <source>
        <strain evidence="3 4">JCM 19240</strain>
    </source>
</reference>
<dbReference type="InterPro" id="IPR022687">
    <property type="entry name" value="HTH_DTXR"/>
</dbReference>
<dbReference type="Pfam" id="PF01047">
    <property type="entry name" value="MarR"/>
    <property type="match status" value="1"/>
</dbReference>
<dbReference type="PANTHER" id="PTHR33164:SF95">
    <property type="entry name" value="TRANSCRIPTIONAL REGULATOR"/>
    <property type="match status" value="1"/>
</dbReference>
<dbReference type="EMBL" id="BBMT01000002">
    <property type="protein sequence ID" value="GAL32829.1"/>
    <property type="molecule type" value="Genomic_DNA"/>
</dbReference>
<keyword evidence="4" id="KW-1185">Reference proteome</keyword>
<dbReference type="PROSITE" id="PS50944">
    <property type="entry name" value="HTH_DTXR"/>
    <property type="match status" value="1"/>
</dbReference>
<dbReference type="Proteomes" id="UP000029224">
    <property type="component" value="Unassembled WGS sequence"/>
</dbReference>
<dbReference type="GO" id="GO:0003677">
    <property type="term" value="F:DNA binding"/>
    <property type="evidence" value="ECO:0007669"/>
    <property type="project" value="InterPro"/>
</dbReference>
<dbReference type="SUPFAM" id="SSF46785">
    <property type="entry name" value="Winged helix' DNA-binding domain"/>
    <property type="match status" value="1"/>
</dbReference>